<dbReference type="SUPFAM" id="SSF52058">
    <property type="entry name" value="L domain-like"/>
    <property type="match status" value="1"/>
</dbReference>
<dbReference type="Proteomes" id="UP001141552">
    <property type="component" value="Unassembled WGS sequence"/>
</dbReference>
<dbReference type="PANTHER" id="PTHR34223">
    <property type="entry name" value="OS11G0201299 PROTEIN"/>
    <property type="match status" value="1"/>
</dbReference>
<name>A0A9Q0FWQ6_9ROSI</name>
<dbReference type="InterPro" id="IPR032675">
    <property type="entry name" value="LRR_dom_sf"/>
</dbReference>
<proteinExistence type="predicted"/>
<dbReference type="Pfam" id="PF00646">
    <property type="entry name" value="F-box"/>
    <property type="match status" value="1"/>
</dbReference>
<sequence>MEMETEREGPGEQYQADRLSNLPDAILHHILSFLEDTRAAAQTSVLSRRFRFLWTSLPDLCFDTKPFSCPYTFFCFVTSSLAARDRSCRLGRLRFYIRRRFGHRNDVTESVYDSRDIALRYAGTKGLYHLVLHNFPDQSHSLSAALLDLDLEHWPTLKTLELAGNRLPPSPPPSFAGITTLHLEDCVVGQVFDALEMFPNLAHLCLINLTVYGYDADKDCEDYADGVRVISGSKLLSLRMETDLRQCPSHSHIEISAPNLTVFRYKAFHMFDSLSVIDLPSLQHAQVYFSHAEDEDPELKADEFFNLLRGLRNAEFLKLNTEFLQALLDGDVLEHHKCSFTGLKSLKLLLVLGLVYLQR</sequence>
<dbReference type="InterPro" id="IPR001810">
    <property type="entry name" value="F-box_dom"/>
</dbReference>
<evidence type="ECO:0000313" key="2">
    <source>
        <dbReference type="EMBL" id="KAJ4838962.1"/>
    </source>
</evidence>
<dbReference type="InterPro" id="IPR053781">
    <property type="entry name" value="F-box_AtFBL13-like"/>
</dbReference>
<dbReference type="AlphaFoldDB" id="A0A9Q0FWQ6"/>
<reference evidence="2" key="1">
    <citation type="submission" date="2022-02" db="EMBL/GenBank/DDBJ databases">
        <authorList>
            <person name="Henning P.M."/>
            <person name="McCubbin A.G."/>
            <person name="Shore J.S."/>
        </authorList>
    </citation>
    <scope>NUCLEOTIDE SEQUENCE</scope>
    <source>
        <strain evidence="2">F60SS</strain>
        <tissue evidence="2">Leaves</tissue>
    </source>
</reference>
<dbReference type="InterPro" id="IPR053197">
    <property type="entry name" value="F-box_SCFL_complex_component"/>
</dbReference>
<gene>
    <name evidence="2" type="ORF">Tsubulata_035040</name>
</gene>
<dbReference type="EMBL" id="JAKUCV010003424">
    <property type="protein sequence ID" value="KAJ4838962.1"/>
    <property type="molecule type" value="Genomic_DNA"/>
</dbReference>
<organism evidence="2 3">
    <name type="scientific">Turnera subulata</name>
    <dbReference type="NCBI Taxonomy" id="218843"/>
    <lineage>
        <taxon>Eukaryota</taxon>
        <taxon>Viridiplantae</taxon>
        <taxon>Streptophyta</taxon>
        <taxon>Embryophyta</taxon>
        <taxon>Tracheophyta</taxon>
        <taxon>Spermatophyta</taxon>
        <taxon>Magnoliopsida</taxon>
        <taxon>eudicotyledons</taxon>
        <taxon>Gunneridae</taxon>
        <taxon>Pentapetalae</taxon>
        <taxon>rosids</taxon>
        <taxon>fabids</taxon>
        <taxon>Malpighiales</taxon>
        <taxon>Passifloraceae</taxon>
        <taxon>Turnera</taxon>
    </lineage>
</organism>
<feature type="domain" description="F-box" evidence="1">
    <location>
        <begin position="16"/>
        <end position="65"/>
    </location>
</feature>
<dbReference type="InterPro" id="IPR036047">
    <property type="entry name" value="F-box-like_dom_sf"/>
</dbReference>
<dbReference type="PANTHER" id="PTHR34223:SF118">
    <property type="entry name" value="F-BOX DOMAIN, LEUCINE-RICH REPEAT DOMAIN SUPERFAMILY, F-BOX-LIKE DOMAIN SUPERFAMILY"/>
    <property type="match status" value="1"/>
</dbReference>
<evidence type="ECO:0000313" key="3">
    <source>
        <dbReference type="Proteomes" id="UP001141552"/>
    </source>
</evidence>
<reference evidence="2" key="2">
    <citation type="journal article" date="2023" name="Plants (Basel)">
        <title>Annotation of the Turnera subulata (Passifloraceae) Draft Genome Reveals the S-Locus Evolved after the Divergence of Turneroideae from Passifloroideae in a Stepwise Manner.</title>
        <authorList>
            <person name="Henning P.M."/>
            <person name="Roalson E.H."/>
            <person name="Mir W."/>
            <person name="McCubbin A.G."/>
            <person name="Shore J.S."/>
        </authorList>
    </citation>
    <scope>NUCLEOTIDE SEQUENCE</scope>
    <source>
        <strain evidence="2">F60SS</strain>
    </source>
</reference>
<dbReference type="SUPFAM" id="SSF81383">
    <property type="entry name" value="F-box domain"/>
    <property type="match status" value="1"/>
</dbReference>
<dbReference type="CDD" id="cd22160">
    <property type="entry name" value="F-box_AtFBL13-like"/>
    <property type="match status" value="1"/>
</dbReference>
<dbReference type="OrthoDB" id="1848700at2759"/>
<dbReference type="Gene3D" id="3.80.10.10">
    <property type="entry name" value="Ribonuclease Inhibitor"/>
    <property type="match status" value="1"/>
</dbReference>
<keyword evidence="3" id="KW-1185">Reference proteome</keyword>
<accession>A0A9Q0FWQ6</accession>
<evidence type="ECO:0000259" key="1">
    <source>
        <dbReference type="PROSITE" id="PS50181"/>
    </source>
</evidence>
<dbReference type="Gene3D" id="1.20.1280.50">
    <property type="match status" value="1"/>
</dbReference>
<protein>
    <recommendedName>
        <fullName evidence="1">F-box domain-containing protein</fullName>
    </recommendedName>
</protein>
<comment type="caution">
    <text evidence="2">The sequence shown here is derived from an EMBL/GenBank/DDBJ whole genome shotgun (WGS) entry which is preliminary data.</text>
</comment>
<dbReference type="PROSITE" id="PS50181">
    <property type="entry name" value="FBOX"/>
    <property type="match status" value="1"/>
</dbReference>